<evidence type="ECO:0000256" key="7">
    <source>
        <dbReference type="SAM" id="MobiDB-lite"/>
    </source>
</evidence>
<dbReference type="GO" id="GO:0016459">
    <property type="term" value="C:myosin complex"/>
    <property type="evidence" value="ECO:0007669"/>
    <property type="project" value="UniProtKB-KW"/>
</dbReference>
<dbReference type="OrthoDB" id="6508071at2759"/>
<feature type="compositionally biased region" description="Basic residues" evidence="7">
    <location>
        <begin position="1104"/>
        <end position="1116"/>
    </location>
</feature>
<dbReference type="RefSeq" id="XP_027202425.1">
    <property type="nucleotide sequence ID" value="XM_027346624.1"/>
</dbReference>
<dbReference type="OMA" id="ICENTPI"/>
<dbReference type="InParanoid" id="A0A6P6YAX0"/>
<evidence type="ECO:0000256" key="6">
    <source>
        <dbReference type="PROSITE-ProRule" id="PRU00782"/>
    </source>
</evidence>
<dbReference type="InterPro" id="IPR001609">
    <property type="entry name" value="Myosin_head_motor_dom-like"/>
</dbReference>
<evidence type="ECO:0000256" key="1">
    <source>
        <dbReference type="ARBA" id="ARBA00022741"/>
    </source>
</evidence>
<evidence type="ECO:0000256" key="3">
    <source>
        <dbReference type="ARBA" id="ARBA00023123"/>
    </source>
</evidence>
<organism evidence="9 10">
    <name type="scientific">Dermatophagoides pteronyssinus</name>
    <name type="common">European house dust mite</name>
    <dbReference type="NCBI Taxonomy" id="6956"/>
    <lineage>
        <taxon>Eukaryota</taxon>
        <taxon>Metazoa</taxon>
        <taxon>Ecdysozoa</taxon>
        <taxon>Arthropoda</taxon>
        <taxon>Chelicerata</taxon>
        <taxon>Arachnida</taxon>
        <taxon>Acari</taxon>
        <taxon>Acariformes</taxon>
        <taxon>Sarcoptiformes</taxon>
        <taxon>Astigmata</taxon>
        <taxon>Psoroptidia</taxon>
        <taxon>Analgoidea</taxon>
        <taxon>Pyroglyphidae</taxon>
        <taxon>Dermatophagoidinae</taxon>
        <taxon>Dermatophagoides</taxon>
    </lineage>
</organism>
<dbReference type="SUPFAM" id="SSF52540">
    <property type="entry name" value="P-loop containing nucleoside triphosphate hydrolases"/>
    <property type="match status" value="1"/>
</dbReference>
<dbReference type="GO" id="GO:0005524">
    <property type="term" value="F:ATP binding"/>
    <property type="evidence" value="ECO:0007669"/>
    <property type="project" value="UniProtKB-UniRule"/>
</dbReference>
<dbReference type="AlphaFoldDB" id="A0A6P6YAX0"/>
<feature type="domain" description="Myosin motor" evidence="8">
    <location>
        <begin position="10"/>
        <end position="738"/>
    </location>
</feature>
<dbReference type="Gene3D" id="1.10.10.820">
    <property type="match status" value="1"/>
</dbReference>
<sequence>MEMLRENNDNDHDDLLELCDINIDHIMDNLRNRYERRIYYTQIAKSTLVSVNPNGSDTKCLYGDDYIEMYRGTTTDTADNNLRPHIFAVANSAYRMIFEQNTDCSIIVTGESGSGKTEASKLLLLFLGNVFQSSSEIENVVDTVIKSNYILESFGNAVTNCNDNSSRFGKFMEISFVRDDQHHNYDCSFATIHDYLLEKCRVVDQQQGERNFHCFYQMLSVLKSEKYADLFSDIRLADADIDSYYYLCGSSGHDVQDASNFDMVFQSMLAIGFEWEQIRCIYKVLAAILSLGNIHFDEKNDDEFGDNDHYENFVIDPESLDEFCRLLSLDCNHALLTLCSRLICTPNDFVRKNYDQTQAIQSRDALAKLLYRNLFGYILKLINERLIMQKERVVADDDRPLQINTIGILDIYGFEVLAKTNGTNGFEQFLINYSNEKLHQLFIDCYLKKEQSLYEKEDICWTKINIDNHDDICQVYHDIFLILDDICTTGNNQQQDDSVFLKYLNQHFQHNDPHFKIQLDDFGFLINHFDGRVLYGADGFVEKNLDQLYYDHLELMQTTTDPLMQKILQGDSKLRKARKNKRPSTVGQEFRQSMNTLIKRLSSRQQLYVRCIKPNESIDQQGFNENKVRHQIQYLGLVEHAKICQAGLWRQYRYEDFVRRFKMFADPQLLMIPEKIDQDLRASYQPVCKTILEKLSDVIVEDDFNNHQSDQNKKFAFGRTILFVRDPKIVECLEKKRFEYFRNCIVQVQTLARRFLAIRRFERLELTRMAFELFCRRKKLEMINKFLDKFENRYFNQYMFCCLHRPAKYLEYLDLISIRYRNKVTFSNNSRSLLDNNVYNQLLPEMIDYFNHWLIILKFPHSYWQEKVLRMDAEIIFKGNKSEWGCSRKKWLGNYLLDDNEYQAHVSASDGRLGKLVFAAKIIAPKSSSAKHYGLIMDKSAIYKMNLKHKTLEQWIRLIDIVGVSISTGSDQLVVVHGRYHNDLVFAFESCSTEQQKHQQDKTSPGIDLTTTTPSDENNKVGEFVTLLWQTIESLKINFHSDYIEFRSENDRSQIKTVTPIEWNSPEFHQILLIDDIDGDHQQQPDMTCYLIQILKSMKNNFSSKHKRRRRRRGQSSKKTNDEEDNRVKHEQRQRVNFFHRISDNHYILTYE</sequence>
<reference evidence="10" key="1">
    <citation type="submission" date="2025-08" db="UniProtKB">
        <authorList>
            <consortium name="RefSeq"/>
        </authorList>
    </citation>
    <scope>IDENTIFICATION</scope>
    <source>
        <strain evidence="10">Airmid</strain>
    </source>
</reference>
<name>A0A6P6YAX0_DERPT</name>
<dbReference type="SMART" id="SM00242">
    <property type="entry name" value="MYSc"/>
    <property type="match status" value="1"/>
</dbReference>
<proteinExistence type="inferred from homology"/>
<dbReference type="Pfam" id="PF06017">
    <property type="entry name" value="Myosin_TH1"/>
    <property type="match status" value="1"/>
</dbReference>
<dbReference type="Gene3D" id="3.40.850.10">
    <property type="entry name" value="Kinesin motor domain"/>
    <property type="match status" value="1"/>
</dbReference>
<keyword evidence="9" id="KW-1185">Reference proteome</keyword>
<dbReference type="GO" id="GO:0003779">
    <property type="term" value="F:actin binding"/>
    <property type="evidence" value="ECO:0007669"/>
    <property type="project" value="UniProtKB-KW"/>
</dbReference>
<dbReference type="PANTHER" id="PTHR13140">
    <property type="entry name" value="MYOSIN"/>
    <property type="match status" value="1"/>
</dbReference>
<evidence type="ECO:0000259" key="8">
    <source>
        <dbReference type="PROSITE" id="PS51456"/>
    </source>
</evidence>
<keyword evidence="3 6" id="KW-0518">Myosin</keyword>
<accession>A0A6P6YAX0</accession>
<comment type="similarity">
    <text evidence="6">Belongs to the TRAFAC class myosin-kinesin ATPase superfamily. Myosin family.</text>
</comment>
<dbReference type="PANTHER" id="PTHR13140:SF861">
    <property type="entry name" value="LEUCINE ZIPPER HOMEOBOX-ASSOCIATED DOMAIN-CONTAINING PROTEIN"/>
    <property type="match status" value="1"/>
</dbReference>
<evidence type="ECO:0000256" key="2">
    <source>
        <dbReference type="ARBA" id="ARBA00022840"/>
    </source>
</evidence>
<keyword evidence="2 6" id="KW-0067">ATP-binding</keyword>
<evidence type="ECO:0000313" key="9">
    <source>
        <dbReference type="Proteomes" id="UP000515146"/>
    </source>
</evidence>
<dbReference type="PRINTS" id="PR00193">
    <property type="entry name" value="MYOSINHEAVY"/>
</dbReference>
<dbReference type="InterPro" id="IPR010926">
    <property type="entry name" value="Myosin_TH1"/>
</dbReference>
<dbReference type="PROSITE" id="PS51456">
    <property type="entry name" value="MYOSIN_MOTOR"/>
    <property type="match status" value="1"/>
</dbReference>
<keyword evidence="5 6" id="KW-0009">Actin-binding</keyword>
<keyword evidence="1 6" id="KW-0547">Nucleotide-binding</keyword>
<gene>
    <name evidence="10" type="primary">LOC113796361</name>
</gene>
<dbReference type="Gene3D" id="1.20.120.720">
    <property type="entry name" value="Myosin VI head, motor domain, U50 subdomain"/>
    <property type="match status" value="1"/>
</dbReference>
<dbReference type="Gene3D" id="1.20.58.530">
    <property type="match status" value="1"/>
</dbReference>
<keyword evidence="4 6" id="KW-0505">Motor protein</keyword>
<feature type="region of interest" description="Actin-binding" evidence="6">
    <location>
        <begin position="594"/>
        <end position="616"/>
    </location>
</feature>
<dbReference type="KEGG" id="dpte:113796361"/>
<evidence type="ECO:0000313" key="10">
    <source>
        <dbReference type="RefSeq" id="XP_027202425.1"/>
    </source>
</evidence>
<dbReference type="InterPro" id="IPR027417">
    <property type="entry name" value="P-loop_NTPase"/>
</dbReference>
<feature type="binding site" evidence="6">
    <location>
        <begin position="110"/>
        <end position="117"/>
    </location>
    <ligand>
        <name>ATP</name>
        <dbReference type="ChEBI" id="CHEBI:30616"/>
    </ligand>
</feature>
<dbReference type="GO" id="GO:0003774">
    <property type="term" value="F:cytoskeletal motor activity"/>
    <property type="evidence" value="ECO:0007669"/>
    <property type="project" value="UniProtKB-UniRule"/>
</dbReference>
<dbReference type="Gene3D" id="1.20.5.4820">
    <property type="match status" value="1"/>
</dbReference>
<evidence type="ECO:0000256" key="4">
    <source>
        <dbReference type="ARBA" id="ARBA00023175"/>
    </source>
</evidence>
<protein>
    <submittedName>
        <fullName evidence="10">Myosin-IA-like</fullName>
    </submittedName>
</protein>
<dbReference type="Proteomes" id="UP000515146">
    <property type="component" value="Unplaced"/>
</dbReference>
<dbReference type="Pfam" id="PF00063">
    <property type="entry name" value="Myosin_head"/>
    <property type="match status" value="1"/>
</dbReference>
<evidence type="ECO:0000256" key="5">
    <source>
        <dbReference type="ARBA" id="ARBA00023203"/>
    </source>
</evidence>
<dbReference type="InterPro" id="IPR036961">
    <property type="entry name" value="Kinesin_motor_dom_sf"/>
</dbReference>
<feature type="region of interest" description="Disordered" evidence="7">
    <location>
        <begin position="1102"/>
        <end position="1131"/>
    </location>
</feature>